<dbReference type="EMBL" id="JACBKZ010000004">
    <property type="protein sequence ID" value="KAF5951323.1"/>
    <property type="molecule type" value="Genomic_DNA"/>
</dbReference>
<comment type="caution">
    <text evidence="1">The sequence shown here is derived from an EMBL/GenBank/DDBJ whole genome shotgun (WGS) entry which is preliminary data.</text>
</comment>
<protein>
    <submittedName>
        <fullName evidence="1">Uncharacterized protein</fullName>
    </submittedName>
</protein>
<gene>
    <name evidence="1" type="ORF">HYC85_009267</name>
</gene>
<evidence type="ECO:0000313" key="2">
    <source>
        <dbReference type="Proteomes" id="UP000593564"/>
    </source>
</evidence>
<proteinExistence type="predicted"/>
<sequence length="249" mass="28074">MVSSSESSRDETTSHEDFYTLTKDSLPQIDVGNGVETMIVDGGCTEAERAVDLGKDLDNLWFEDNGGVELGKFRNNLEDDKQKKISNKARHSSCVASKYDGIIKFKIFDDARCLRTFLEFSPCRRNYIIRNLWPAALGALKANVGALLGAEVNVQGAECENEDNFFSSAENADSHVAERIPSIIYLLEQNAQFLFFNGMHSLVLQTEYPLYQQMLLIGKFLRMLVTLHDDMEVCYGKTQQRVLICTCEN</sequence>
<name>A0A7J7HEI0_CAMSI</name>
<reference evidence="2" key="1">
    <citation type="journal article" date="2020" name="Nat. Commun.">
        <title>Genome assembly of wild tea tree DASZ reveals pedigree and selection history of tea varieties.</title>
        <authorList>
            <person name="Zhang W."/>
            <person name="Zhang Y."/>
            <person name="Qiu H."/>
            <person name="Guo Y."/>
            <person name="Wan H."/>
            <person name="Zhang X."/>
            <person name="Scossa F."/>
            <person name="Alseekh S."/>
            <person name="Zhang Q."/>
            <person name="Wang P."/>
            <person name="Xu L."/>
            <person name="Schmidt M.H."/>
            <person name="Jia X."/>
            <person name="Li D."/>
            <person name="Zhu A."/>
            <person name="Guo F."/>
            <person name="Chen W."/>
            <person name="Ni D."/>
            <person name="Usadel B."/>
            <person name="Fernie A.R."/>
            <person name="Wen W."/>
        </authorList>
    </citation>
    <scope>NUCLEOTIDE SEQUENCE [LARGE SCALE GENOMIC DNA]</scope>
    <source>
        <strain evidence="2">cv. G240</strain>
    </source>
</reference>
<reference evidence="1 2" key="2">
    <citation type="submission" date="2020-07" db="EMBL/GenBank/DDBJ databases">
        <title>Genome assembly of wild tea tree DASZ reveals pedigree and selection history of tea varieties.</title>
        <authorList>
            <person name="Zhang W."/>
        </authorList>
    </citation>
    <scope>NUCLEOTIDE SEQUENCE [LARGE SCALE GENOMIC DNA]</scope>
    <source>
        <strain evidence="2">cv. G240</strain>
        <tissue evidence="1">Leaf</tissue>
    </source>
</reference>
<dbReference type="AlphaFoldDB" id="A0A7J7HEI0"/>
<keyword evidence="2" id="KW-1185">Reference proteome</keyword>
<dbReference type="Proteomes" id="UP000593564">
    <property type="component" value="Unassembled WGS sequence"/>
</dbReference>
<evidence type="ECO:0000313" key="1">
    <source>
        <dbReference type="EMBL" id="KAF5951323.1"/>
    </source>
</evidence>
<organism evidence="1 2">
    <name type="scientific">Camellia sinensis</name>
    <name type="common">Tea plant</name>
    <name type="synonym">Thea sinensis</name>
    <dbReference type="NCBI Taxonomy" id="4442"/>
    <lineage>
        <taxon>Eukaryota</taxon>
        <taxon>Viridiplantae</taxon>
        <taxon>Streptophyta</taxon>
        <taxon>Embryophyta</taxon>
        <taxon>Tracheophyta</taxon>
        <taxon>Spermatophyta</taxon>
        <taxon>Magnoliopsida</taxon>
        <taxon>eudicotyledons</taxon>
        <taxon>Gunneridae</taxon>
        <taxon>Pentapetalae</taxon>
        <taxon>asterids</taxon>
        <taxon>Ericales</taxon>
        <taxon>Theaceae</taxon>
        <taxon>Camellia</taxon>
    </lineage>
</organism>
<accession>A0A7J7HEI0</accession>